<feature type="region of interest" description="Disordered" evidence="4">
    <location>
        <begin position="1"/>
        <end position="50"/>
    </location>
</feature>
<dbReference type="CDD" id="cd06257">
    <property type="entry name" value="DnaJ"/>
    <property type="match status" value="1"/>
</dbReference>
<evidence type="ECO:0000256" key="3">
    <source>
        <dbReference type="PROSITE-ProRule" id="PRU00339"/>
    </source>
</evidence>
<dbReference type="PRINTS" id="PR00625">
    <property type="entry name" value="JDOMAIN"/>
</dbReference>
<feature type="domain" description="J" evidence="5">
    <location>
        <begin position="408"/>
        <end position="473"/>
    </location>
</feature>
<dbReference type="SMART" id="SM00271">
    <property type="entry name" value="DnaJ"/>
    <property type="match status" value="1"/>
</dbReference>
<feature type="region of interest" description="Disordered" evidence="4">
    <location>
        <begin position="522"/>
        <end position="553"/>
    </location>
</feature>
<accession>D5GBL2</accession>
<dbReference type="STRING" id="656061.D5GBL2"/>
<organism evidence="6 7">
    <name type="scientific">Tuber melanosporum (strain Mel28)</name>
    <name type="common">Perigord black truffle</name>
    <dbReference type="NCBI Taxonomy" id="656061"/>
    <lineage>
        <taxon>Eukaryota</taxon>
        <taxon>Fungi</taxon>
        <taxon>Dikarya</taxon>
        <taxon>Ascomycota</taxon>
        <taxon>Pezizomycotina</taxon>
        <taxon>Pezizomycetes</taxon>
        <taxon>Pezizales</taxon>
        <taxon>Tuberaceae</taxon>
        <taxon>Tuber</taxon>
    </lineage>
</organism>
<dbReference type="PANTHER" id="PTHR45188">
    <property type="entry name" value="DNAJ PROTEIN P58IPK HOMOLOG"/>
    <property type="match status" value="1"/>
</dbReference>
<feature type="repeat" description="TPR" evidence="3">
    <location>
        <begin position="51"/>
        <end position="84"/>
    </location>
</feature>
<evidence type="ECO:0000313" key="6">
    <source>
        <dbReference type="EMBL" id="CAZ82018.1"/>
    </source>
</evidence>
<dbReference type="GeneID" id="9185453"/>
<dbReference type="Pfam" id="PF07719">
    <property type="entry name" value="TPR_2"/>
    <property type="match status" value="1"/>
</dbReference>
<dbReference type="InterPro" id="IPR018253">
    <property type="entry name" value="DnaJ_domain_CS"/>
</dbReference>
<feature type="compositionally biased region" description="Gly residues" evidence="4">
    <location>
        <begin position="522"/>
        <end position="538"/>
    </location>
</feature>
<keyword evidence="2 3" id="KW-0802">TPR repeat</keyword>
<feature type="compositionally biased region" description="Low complexity" evidence="4">
    <location>
        <begin position="542"/>
        <end position="553"/>
    </location>
</feature>
<reference evidence="6 7" key="1">
    <citation type="journal article" date="2010" name="Nature">
        <title>Perigord black truffle genome uncovers evolutionary origins and mechanisms of symbiosis.</title>
        <authorList>
            <person name="Martin F."/>
            <person name="Kohler A."/>
            <person name="Murat C."/>
            <person name="Balestrini R."/>
            <person name="Coutinho P.M."/>
            <person name="Jaillon O."/>
            <person name="Montanini B."/>
            <person name="Morin E."/>
            <person name="Noel B."/>
            <person name="Percudani R."/>
            <person name="Porcel B."/>
            <person name="Rubini A."/>
            <person name="Amicucci A."/>
            <person name="Amselem J."/>
            <person name="Anthouard V."/>
            <person name="Arcioni S."/>
            <person name="Artiguenave F."/>
            <person name="Aury J.M."/>
            <person name="Ballario P."/>
            <person name="Bolchi A."/>
            <person name="Brenna A."/>
            <person name="Brun A."/>
            <person name="Buee M."/>
            <person name="Cantarel B."/>
            <person name="Chevalier G."/>
            <person name="Couloux A."/>
            <person name="Da Silva C."/>
            <person name="Denoeud F."/>
            <person name="Duplessis S."/>
            <person name="Ghignone S."/>
            <person name="Hilselberger B."/>
            <person name="Iotti M."/>
            <person name="Marcais B."/>
            <person name="Mello A."/>
            <person name="Miranda M."/>
            <person name="Pacioni G."/>
            <person name="Quesneville H."/>
            <person name="Riccioni C."/>
            <person name="Ruotolo R."/>
            <person name="Splivallo R."/>
            <person name="Stocchi V."/>
            <person name="Tisserant E."/>
            <person name="Viscomi A.R."/>
            <person name="Zambonelli A."/>
            <person name="Zampieri E."/>
            <person name="Henrissat B."/>
            <person name="Lebrun M.H."/>
            <person name="Paolocci F."/>
            <person name="Bonfante P."/>
            <person name="Ottonello S."/>
            <person name="Wincker P."/>
        </authorList>
    </citation>
    <scope>NUCLEOTIDE SEQUENCE [LARGE SCALE GENOMIC DNA]</scope>
    <source>
        <strain evidence="6 7">Mel28</strain>
    </source>
</reference>
<dbReference type="PROSITE" id="PS50076">
    <property type="entry name" value="DNAJ_2"/>
    <property type="match status" value="1"/>
</dbReference>
<dbReference type="InterPro" id="IPR019734">
    <property type="entry name" value="TPR_rpt"/>
</dbReference>
<evidence type="ECO:0000256" key="1">
    <source>
        <dbReference type="ARBA" id="ARBA00022737"/>
    </source>
</evidence>
<dbReference type="Pfam" id="PF14559">
    <property type="entry name" value="TPR_19"/>
    <property type="match status" value="1"/>
</dbReference>
<dbReference type="InterPro" id="IPR001623">
    <property type="entry name" value="DnaJ_domain"/>
</dbReference>
<evidence type="ECO:0000256" key="2">
    <source>
        <dbReference type="ARBA" id="ARBA00022803"/>
    </source>
</evidence>
<evidence type="ECO:0000259" key="5">
    <source>
        <dbReference type="PROSITE" id="PS50076"/>
    </source>
</evidence>
<dbReference type="eggNOG" id="KOG0550">
    <property type="taxonomic scope" value="Eukaryota"/>
</dbReference>
<gene>
    <name evidence="6" type="ORF">GSTUM_00005686001</name>
</gene>
<dbReference type="Pfam" id="PF00226">
    <property type="entry name" value="DnaJ"/>
    <property type="match status" value="1"/>
</dbReference>
<evidence type="ECO:0000313" key="7">
    <source>
        <dbReference type="Proteomes" id="UP000006911"/>
    </source>
</evidence>
<dbReference type="Pfam" id="PF13414">
    <property type="entry name" value="TPR_11"/>
    <property type="match status" value="1"/>
</dbReference>
<protein>
    <submittedName>
        <fullName evidence="6">(Perigord truffle) hypothetical protein</fullName>
    </submittedName>
</protein>
<dbReference type="Proteomes" id="UP000006911">
    <property type="component" value="Unassembled WGS sequence"/>
</dbReference>
<dbReference type="Gene3D" id="1.25.40.10">
    <property type="entry name" value="Tetratricopeptide repeat domain"/>
    <property type="match status" value="1"/>
</dbReference>
<dbReference type="EMBL" id="FN430097">
    <property type="protein sequence ID" value="CAZ82018.1"/>
    <property type="molecule type" value="Genomic_DNA"/>
</dbReference>
<dbReference type="InterPro" id="IPR013105">
    <property type="entry name" value="TPR_2"/>
</dbReference>
<dbReference type="HOGENOM" id="CLU_015935_2_1_1"/>
<dbReference type="AlphaFoldDB" id="D5GBL2"/>
<dbReference type="PANTHER" id="PTHR45188:SF2">
    <property type="entry name" value="DNAJ HOMOLOG SUBFAMILY C MEMBER 7"/>
    <property type="match status" value="1"/>
</dbReference>
<feature type="repeat" description="TPR" evidence="3">
    <location>
        <begin position="282"/>
        <end position="315"/>
    </location>
</feature>
<proteinExistence type="predicted"/>
<dbReference type="KEGG" id="tml:GSTUM_00005686001"/>
<evidence type="ECO:0000256" key="4">
    <source>
        <dbReference type="SAM" id="MobiDB-lite"/>
    </source>
</evidence>
<keyword evidence="1" id="KW-0677">Repeat</keyword>
<sequence>MSSMDIDSGPPVTPGGLGTPTSPAPETPAKTNGVNGTHLLPPDPPREELDGEAYKQAGNKFFKQKEYGRAVEQYSKAIKKEPENATFLSNRAAAYMSAGNFNLALDDCVLADRYAPCNAKTLLRMARIQVALGRPEDALETYGRMNPPASSKDKVPAIQMKQHIKTAEASVADGTASSMTLFAINQAEDLLGTGVEPPKKWKLLRGEANLKMNTANSLGEAQNVAMSLLRQNAQDPDALVLRGRILYAQGENQKASLHFQEALRCDPDMKQARIFLRRSRELEKKKEAGNEAFKKGDYKIARELYSEALAVDPSNKGTNAKLYQNRAVANTKLQNWEEALADSDEAIKLDSTYTKARKTRAKALGQMGNWEEAVRELKAVSDANPGDSNIRKEIKEAELELKKSKRKDYYKILGVDKTATDAEIKKAYRKMAMLHHPDKNPDNASAAEKFKDVGEAYETLSDAQKREMYDSGVDLQDDDIFSGGGMNPGMGGGAMNIDPNVFFNMMDNMGGRGGSGNFFPGGGFPGGFPSGAGGGGGRRGPRGSQGFPNSFSF</sequence>
<dbReference type="PROSITE" id="PS50005">
    <property type="entry name" value="TPR"/>
    <property type="match status" value="3"/>
</dbReference>
<dbReference type="SUPFAM" id="SSF46565">
    <property type="entry name" value="Chaperone J-domain"/>
    <property type="match status" value="1"/>
</dbReference>
<dbReference type="InterPro" id="IPR036869">
    <property type="entry name" value="J_dom_sf"/>
</dbReference>
<dbReference type="OMA" id="KMCLGLD"/>
<dbReference type="PROSITE" id="PS00636">
    <property type="entry name" value="DNAJ_1"/>
    <property type="match status" value="1"/>
</dbReference>
<name>D5GBL2_TUBMM</name>
<keyword evidence="7" id="KW-1185">Reference proteome</keyword>
<dbReference type="InParanoid" id="D5GBL2"/>
<dbReference type="SMART" id="SM00028">
    <property type="entry name" value="TPR"/>
    <property type="match status" value="6"/>
</dbReference>
<dbReference type="Gene3D" id="1.10.287.110">
    <property type="entry name" value="DnaJ domain"/>
    <property type="match status" value="1"/>
</dbReference>
<dbReference type="RefSeq" id="XP_002837827.1">
    <property type="nucleotide sequence ID" value="XM_002837781.1"/>
</dbReference>
<feature type="repeat" description="TPR" evidence="3">
    <location>
        <begin position="236"/>
        <end position="269"/>
    </location>
</feature>
<dbReference type="SUPFAM" id="SSF48452">
    <property type="entry name" value="TPR-like"/>
    <property type="match status" value="1"/>
</dbReference>
<dbReference type="InterPro" id="IPR011990">
    <property type="entry name" value="TPR-like_helical_dom_sf"/>
</dbReference>